<keyword evidence="4" id="KW-0808">Transferase</keyword>
<keyword evidence="18" id="KW-0539">Nucleus</keyword>
<dbReference type="InterPro" id="IPR051007">
    <property type="entry name" value="creA/MIG_C2H2-ZnF"/>
</dbReference>
<keyword evidence="5" id="KW-0812">Transmembrane</keyword>
<dbReference type="PROSITE" id="PS50157">
    <property type="entry name" value="ZINC_FINGER_C2H2_2"/>
    <property type="match status" value="2"/>
</dbReference>
<keyword evidence="17" id="KW-0804">Transcription</keyword>
<comment type="similarity">
    <text evidence="19">Belongs to the creA/MIG C2H2-type zinc-finger protein family.</text>
</comment>
<keyword evidence="25" id="KW-1185">Reference proteome</keyword>
<evidence type="ECO:0000256" key="7">
    <source>
        <dbReference type="ARBA" id="ARBA00022737"/>
    </source>
</evidence>
<dbReference type="InterPro" id="IPR036236">
    <property type="entry name" value="Znf_C2H2_sf"/>
</dbReference>
<evidence type="ECO:0000256" key="16">
    <source>
        <dbReference type="ARBA" id="ARBA00023160"/>
    </source>
</evidence>
<dbReference type="AlphaFoldDB" id="A0A9W8GMW3"/>
<organism evidence="24 25">
    <name type="scientific">Coemansia spiralis</name>
    <dbReference type="NCBI Taxonomy" id="417178"/>
    <lineage>
        <taxon>Eukaryota</taxon>
        <taxon>Fungi</taxon>
        <taxon>Fungi incertae sedis</taxon>
        <taxon>Zoopagomycota</taxon>
        <taxon>Kickxellomycotina</taxon>
        <taxon>Kickxellomycetes</taxon>
        <taxon>Kickxellales</taxon>
        <taxon>Kickxellaceae</taxon>
        <taxon>Coemansia</taxon>
    </lineage>
</organism>
<feature type="signal peptide" evidence="22">
    <location>
        <begin position="1"/>
        <end position="20"/>
    </location>
</feature>
<dbReference type="EMBL" id="JANBTX010000063">
    <property type="protein sequence ID" value="KAJ2687765.1"/>
    <property type="molecule type" value="Genomic_DNA"/>
</dbReference>
<feature type="region of interest" description="Disordered" evidence="21">
    <location>
        <begin position="135"/>
        <end position="284"/>
    </location>
</feature>
<feature type="compositionally biased region" description="Low complexity" evidence="21">
    <location>
        <begin position="147"/>
        <end position="195"/>
    </location>
</feature>
<dbReference type="GO" id="GO:0008270">
    <property type="term" value="F:zinc ion binding"/>
    <property type="evidence" value="ECO:0007669"/>
    <property type="project" value="UniProtKB-KW"/>
</dbReference>
<keyword evidence="11" id="KW-1133">Transmembrane helix</keyword>
<name>A0A9W8GMW3_9FUNG</name>
<keyword evidence="10" id="KW-0862">Zinc</keyword>
<evidence type="ECO:0000256" key="1">
    <source>
        <dbReference type="ARBA" id="ARBA00004123"/>
    </source>
</evidence>
<feature type="domain" description="C2H2-type" evidence="23">
    <location>
        <begin position="462"/>
        <end position="491"/>
    </location>
</feature>
<evidence type="ECO:0000256" key="17">
    <source>
        <dbReference type="ARBA" id="ARBA00023163"/>
    </source>
</evidence>
<dbReference type="GO" id="GO:0009922">
    <property type="term" value="F:fatty acid elongase activity"/>
    <property type="evidence" value="ECO:0007669"/>
    <property type="project" value="InterPro"/>
</dbReference>
<keyword evidence="13" id="KW-0443">Lipid metabolism</keyword>
<gene>
    <name evidence="24" type="ORF">IWW39_002705</name>
</gene>
<keyword evidence="22" id="KW-0732">Signal</keyword>
<evidence type="ECO:0000256" key="13">
    <source>
        <dbReference type="ARBA" id="ARBA00023098"/>
    </source>
</evidence>
<evidence type="ECO:0000256" key="3">
    <source>
        <dbReference type="ARBA" id="ARBA00022516"/>
    </source>
</evidence>
<evidence type="ECO:0000256" key="22">
    <source>
        <dbReference type="SAM" id="SignalP"/>
    </source>
</evidence>
<dbReference type="Pfam" id="PF00096">
    <property type="entry name" value="zf-C2H2"/>
    <property type="match status" value="2"/>
</dbReference>
<evidence type="ECO:0000256" key="5">
    <source>
        <dbReference type="ARBA" id="ARBA00022692"/>
    </source>
</evidence>
<keyword evidence="6" id="KW-0479">Metal-binding</keyword>
<feature type="compositionally biased region" description="Low complexity" evidence="21">
    <location>
        <begin position="206"/>
        <end position="239"/>
    </location>
</feature>
<accession>A0A9W8GMW3</accession>
<dbReference type="GO" id="GO:0000433">
    <property type="term" value="P:carbon catabolite repression of transcription from RNA polymerase II promoter by glucose"/>
    <property type="evidence" value="ECO:0007669"/>
    <property type="project" value="TreeGrafter"/>
</dbReference>
<keyword evidence="9" id="KW-0276">Fatty acid metabolism</keyword>
<feature type="region of interest" description="Disordered" evidence="21">
    <location>
        <begin position="671"/>
        <end position="716"/>
    </location>
</feature>
<dbReference type="PROSITE" id="PS00028">
    <property type="entry name" value="ZINC_FINGER_C2H2_1"/>
    <property type="match status" value="2"/>
</dbReference>
<dbReference type="InterPro" id="IPR002076">
    <property type="entry name" value="ELO_fam"/>
</dbReference>
<dbReference type="GO" id="GO:0005634">
    <property type="term" value="C:nucleus"/>
    <property type="evidence" value="ECO:0007669"/>
    <property type="project" value="UniProtKB-SubCell"/>
</dbReference>
<proteinExistence type="inferred from homology"/>
<sequence>MVSLAAYAASLAALLSAVNAGFYTTYPVGADAVSPGQTISIRWRPDASAPDLSTVTKYTLKFMTGGNIVQTTVSTIGEFDVGTTTIPFTIPQTAPGMYFLMYTASNGAGSSWSTRFSVGGGTTWYPVGVATGVDPGTPNTDIGTPIGTTASSPTVPSSSTTATSPSSPASTSTTTSQTSVGGSSSTTTSNTSPAGPDTPTEDGSEPSVGGTSSAPSSSGPNPQTSTTPIPDTSDPASPTNPGNGDKTTDSSVSSTRSSSTRSSSKGGSSESESSESSSDSSTSNNGAAARYLSAAALVVAAAFACEEGLRCAYCDTNHTIWNNMFKFNYLFYLSKYYELIDTFIILAKGRKATFLQTYHHAGAITTMWVGCYFGSPQLIFYVVENSIIHTLMYTYFALTAMGYSPPGKKYLTHLQIFQFLIGLVAHKPEAPRPYKCPMCPKAFFRLEHQTRHIRTHTGERPHVCTHVGCEKRFSRSDELTRHMRIHRSDANIKRDSRSSTRRRGAAAVVGVRGVATPGPGSMAGPGGLTITALSTARRPHSLRAPPGLSPIVTSGPAFATTSANVSSFQCMPYSASAATSSPLGYGATGPMYRHYQAVPHTAGFYHQAYGSSPHTPVDSSDSPHVHRGYAELPHPHSAAATSGQFHHCRSHSSSPPRVFYGGMGFGCEPAGSPPASAPVTSGRDEKGGSYGSHPLDRPAEAADFSPSSASPATDASAAIVPQHAAPPHTLQSPYDRIRASAATASFGSANNAFSGCSTSSFVQKRGLFGRRTSSGLPPPPLNLAAAAHLQCPPLLPPPPHSASAASLAAVPCSKPQSSQMDVTPIVDDEASAAPDAMASLLAGQSRSTATANGTRLLLNAYMLSAASSLGGAHSLPTTPLRATYRDPALQPDNSRLPSSQSTDSPAVAAAGPLSSTASSRNCSHTTSPHTPWMPQRPQQGGDSRSHGKLELAGPSIEDNIGGMSSVYPYSYSIASHIRTRTRNADAGELHHSSGLVSAVSPRPATHTKSAHSVSAIADILNCTDRSELSRMRLPPPTPTSATPHGQGDQPGLFALALE</sequence>
<dbReference type="GO" id="GO:0005737">
    <property type="term" value="C:cytoplasm"/>
    <property type="evidence" value="ECO:0007669"/>
    <property type="project" value="TreeGrafter"/>
</dbReference>
<evidence type="ECO:0000256" key="15">
    <source>
        <dbReference type="ARBA" id="ARBA00023136"/>
    </source>
</evidence>
<feature type="chain" id="PRO_5040889499" description="C2H2-type domain-containing protein" evidence="22">
    <location>
        <begin position="21"/>
        <end position="1058"/>
    </location>
</feature>
<feature type="region of interest" description="Disordered" evidence="21">
    <location>
        <begin position="1029"/>
        <end position="1050"/>
    </location>
</feature>
<dbReference type="FunFam" id="3.30.160.60:FF:000089">
    <property type="entry name" value="DNA-binding protein creA"/>
    <property type="match status" value="1"/>
</dbReference>
<evidence type="ECO:0000256" key="20">
    <source>
        <dbReference type="PROSITE-ProRule" id="PRU00042"/>
    </source>
</evidence>
<evidence type="ECO:0000256" key="11">
    <source>
        <dbReference type="ARBA" id="ARBA00022989"/>
    </source>
</evidence>
<dbReference type="Proteomes" id="UP001151516">
    <property type="component" value="Unassembled WGS sequence"/>
</dbReference>
<dbReference type="Gene3D" id="3.30.160.60">
    <property type="entry name" value="Classic Zinc Finger"/>
    <property type="match status" value="2"/>
</dbReference>
<evidence type="ECO:0000313" key="24">
    <source>
        <dbReference type="EMBL" id="KAJ2687765.1"/>
    </source>
</evidence>
<evidence type="ECO:0000256" key="12">
    <source>
        <dbReference type="ARBA" id="ARBA00023015"/>
    </source>
</evidence>
<feature type="compositionally biased region" description="Low complexity" evidence="21">
    <location>
        <begin position="701"/>
        <end position="716"/>
    </location>
</feature>
<evidence type="ECO:0000256" key="9">
    <source>
        <dbReference type="ARBA" id="ARBA00022832"/>
    </source>
</evidence>
<evidence type="ECO:0000256" key="10">
    <source>
        <dbReference type="ARBA" id="ARBA00022833"/>
    </source>
</evidence>
<feature type="compositionally biased region" description="Low complexity" evidence="21">
    <location>
        <begin position="249"/>
        <end position="284"/>
    </location>
</feature>
<evidence type="ECO:0000256" key="21">
    <source>
        <dbReference type="SAM" id="MobiDB-lite"/>
    </source>
</evidence>
<dbReference type="SMART" id="SM00355">
    <property type="entry name" value="ZnF_C2H2"/>
    <property type="match status" value="2"/>
</dbReference>
<evidence type="ECO:0000256" key="4">
    <source>
        <dbReference type="ARBA" id="ARBA00022679"/>
    </source>
</evidence>
<keyword evidence="3" id="KW-0444">Lipid biosynthesis</keyword>
<evidence type="ECO:0000256" key="8">
    <source>
        <dbReference type="ARBA" id="ARBA00022771"/>
    </source>
</evidence>
<evidence type="ECO:0000256" key="2">
    <source>
        <dbReference type="ARBA" id="ARBA00004141"/>
    </source>
</evidence>
<protein>
    <recommendedName>
        <fullName evidence="23">C2H2-type domain-containing protein</fullName>
    </recommendedName>
</protein>
<dbReference type="GO" id="GO:0016020">
    <property type="term" value="C:membrane"/>
    <property type="evidence" value="ECO:0007669"/>
    <property type="project" value="UniProtKB-SubCell"/>
</dbReference>
<evidence type="ECO:0000256" key="6">
    <source>
        <dbReference type="ARBA" id="ARBA00022723"/>
    </source>
</evidence>
<dbReference type="SUPFAM" id="SSF57667">
    <property type="entry name" value="beta-beta-alpha zinc fingers"/>
    <property type="match status" value="1"/>
</dbReference>
<keyword evidence="7" id="KW-0677">Repeat</keyword>
<evidence type="ECO:0000256" key="18">
    <source>
        <dbReference type="ARBA" id="ARBA00023242"/>
    </source>
</evidence>
<dbReference type="InterPro" id="IPR013087">
    <property type="entry name" value="Znf_C2H2_type"/>
</dbReference>
<comment type="caution">
    <text evidence="24">The sequence shown here is derived from an EMBL/GenBank/DDBJ whole genome shotgun (WGS) entry which is preliminary data.</text>
</comment>
<evidence type="ECO:0000313" key="25">
    <source>
        <dbReference type="Proteomes" id="UP001151516"/>
    </source>
</evidence>
<keyword evidence="15" id="KW-0472">Membrane</keyword>
<dbReference type="FunFam" id="3.30.160.60:FF:000125">
    <property type="entry name" value="Putative zinc finger protein 143"/>
    <property type="match status" value="1"/>
</dbReference>
<dbReference type="PANTHER" id="PTHR47428:SF1">
    <property type="entry name" value="REGULATORY PROTEIN MIG1-RELATED"/>
    <property type="match status" value="1"/>
</dbReference>
<keyword evidence="8 20" id="KW-0863">Zinc-finger</keyword>
<dbReference type="GO" id="GO:0006633">
    <property type="term" value="P:fatty acid biosynthetic process"/>
    <property type="evidence" value="ECO:0007669"/>
    <property type="project" value="UniProtKB-KW"/>
</dbReference>
<evidence type="ECO:0000256" key="14">
    <source>
        <dbReference type="ARBA" id="ARBA00023125"/>
    </source>
</evidence>
<comment type="subcellular location">
    <subcellularLocation>
        <location evidence="2">Membrane</location>
        <topology evidence="2">Multi-pass membrane protein</topology>
    </subcellularLocation>
    <subcellularLocation>
        <location evidence="1">Nucleus</location>
    </subcellularLocation>
</comment>
<feature type="domain" description="C2H2-type" evidence="23">
    <location>
        <begin position="434"/>
        <end position="461"/>
    </location>
</feature>
<reference evidence="24" key="1">
    <citation type="submission" date="2022-07" db="EMBL/GenBank/DDBJ databases">
        <title>Phylogenomic reconstructions and comparative analyses of Kickxellomycotina fungi.</title>
        <authorList>
            <person name="Reynolds N.K."/>
            <person name="Stajich J.E."/>
            <person name="Barry K."/>
            <person name="Grigoriev I.V."/>
            <person name="Crous P."/>
            <person name="Smith M.E."/>
        </authorList>
    </citation>
    <scope>NUCLEOTIDE SEQUENCE</scope>
    <source>
        <strain evidence="24">CBS 109367</strain>
    </source>
</reference>
<feature type="region of interest" description="Disordered" evidence="21">
    <location>
        <begin position="878"/>
        <end position="957"/>
    </location>
</feature>
<dbReference type="GO" id="GO:0000978">
    <property type="term" value="F:RNA polymerase II cis-regulatory region sequence-specific DNA binding"/>
    <property type="evidence" value="ECO:0007669"/>
    <property type="project" value="TreeGrafter"/>
</dbReference>
<feature type="compositionally biased region" description="Polar residues" evidence="21">
    <location>
        <begin position="913"/>
        <end position="929"/>
    </location>
</feature>
<keyword evidence="14" id="KW-0238">DNA-binding</keyword>
<dbReference type="PANTHER" id="PTHR47428">
    <property type="entry name" value="REGULATORY PROTEIN MIG1-RELATED"/>
    <property type="match status" value="1"/>
</dbReference>
<evidence type="ECO:0000256" key="19">
    <source>
        <dbReference type="ARBA" id="ARBA00038023"/>
    </source>
</evidence>
<dbReference type="OrthoDB" id="654211at2759"/>
<keyword evidence="16" id="KW-0275">Fatty acid biosynthesis</keyword>
<keyword evidence="12" id="KW-0805">Transcription regulation</keyword>
<dbReference type="Pfam" id="PF01151">
    <property type="entry name" value="ELO"/>
    <property type="match status" value="1"/>
</dbReference>
<evidence type="ECO:0000259" key="23">
    <source>
        <dbReference type="PROSITE" id="PS50157"/>
    </source>
</evidence>
<feature type="compositionally biased region" description="Polar residues" evidence="21">
    <location>
        <begin position="891"/>
        <end position="904"/>
    </location>
</feature>